<dbReference type="KEGG" id="fin:KQS_00845"/>
<dbReference type="Pfam" id="PF13450">
    <property type="entry name" value="NAD_binding_8"/>
    <property type="match status" value="1"/>
</dbReference>
<protein>
    <recommendedName>
        <fullName evidence="3">Amine oxidase domain-containing protein</fullName>
    </recommendedName>
</protein>
<evidence type="ECO:0000313" key="2">
    <source>
        <dbReference type="Proteomes" id="UP000007599"/>
    </source>
</evidence>
<dbReference type="InterPro" id="IPR036188">
    <property type="entry name" value="FAD/NAD-bd_sf"/>
</dbReference>
<dbReference type="HOGENOM" id="CLU_020971_0_0_10"/>
<keyword evidence="2" id="KW-1185">Reference proteome</keyword>
<sequence length="489" mass="56554">MNHILGHRLWAKDFPKVTKEIEVDFLIIGAGISGLSAARQLKKRGVEDFLVVEMETTTGGNSNFGQNKYSNYPLGAHYLPLPNFEDKTLLEFLFESKIITHFENGKPIFDENQLCFDPKERLFIRNNWQEDLIPKFGLSNEAEVQFERFFALMNELKESKDDQGLYHFMLPLHMGSKSDKFKYLDDMTMKEWLLCQQLQNEDLFWYVDYCCKDDFGLGIEFVSAWAGVFYFAARKHNTSYTDSVLTWPEGNGRLKQHLEVGVKDHIKTQQLAFDVENQNDKIEVKVFDDHLQETILYKTKQLICCTPTFVSSYLFSDRKNLKSFDYAPWFTATLTLGPVDLNDSYPLCWDNVIHQGQGLGYIYNQHQSLAQVQEHKVITYYYAFSSSNSKKVRKKLYAMKEEELKKLIFEDLNKAHPNIEQHVISVSIFKLGHGMVSPRPGFIFGEEKKRATLSNDAKIHFAHSDLSGISVFEEAFHQGVNVVNKIVNS</sequence>
<evidence type="ECO:0000313" key="1">
    <source>
        <dbReference type="EMBL" id="CCG52168.1"/>
    </source>
</evidence>
<name>H8XNQ1_FLAIG</name>
<dbReference type="PATRIC" id="fig|1094466.5.peg.163"/>
<dbReference type="InterPro" id="IPR050464">
    <property type="entry name" value="Zeta_carotene_desat/Oxidored"/>
</dbReference>
<dbReference type="STRING" id="1094466.KQS_00845"/>
<dbReference type="GO" id="GO:0016491">
    <property type="term" value="F:oxidoreductase activity"/>
    <property type="evidence" value="ECO:0007669"/>
    <property type="project" value="TreeGrafter"/>
</dbReference>
<dbReference type="PANTHER" id="PTHR42923">
    <property type="entry name" value="PROTOPORPHYRINOGEN OXIDASE"/>
    <property type="match status" value="1"/>
</dbReference>
<dbReference type="AlphaFoldDB" id="H8XNQ1"/>
<accession>H8XNQ1</accession>
<dbReference type="eggNOG" id="COG1231">
    <property type="taxonomic scope" value="Bacteria"/>
</dbReference>
<dbReference type="Proteomes" id="UP000007599">
    <property type="component" value="Chromosome I"/>
</dbReference>
<organism evidence="1 2">
    <name type="scientific">Flavobacterium indicum (strain DSM 17447 / CIP 109464 / GPTSA100-9)</name>
    <dbReference type="NCBI Taxonomy" id="1094466"/>
    <lineage>
        <taxon>Bacteria</taxon>
        <taxon>Pseudomonadati</taxon>
        <taxon>Bacteroidota</taxon>
        <taxon>Flavobacteriia</taxon>
        <taxon>Flavobacteriales</taxon>
        <taxon>Flavobacteriaceae</taxon>
        <taxon>Flavobacterium</taxon>
    </lineage>
</organism>
<dbReference type="EMBL" id="HE774682">
    <property type="protein sequence ID" value="CCG52168.1"/>
    <property type="molecule type" value="Genomic_DNA"/>
</dbReference>
<dbReference type="PANTHER" id="PTHR42923:SF39">
    <property type="entry name" value="AMINO OXIDASE"/>
    <property type="match status" value="1"/>
</dbReference>
<reference evidence="2" key="2">
    <citation type="submission" date="2012-03" db="EMBL/GenBank/DDBJ databases">
        <title>Complete genome sequence of Flavobacterium indicum GPTSA100-9T, isolated from warm spring water.</title>
        <authorList>
            <person name="Barbier P."/>
            <person name="Houel A."/>
            <person name="Loux V."/>
            <person name="Poulain J."/>
            <person name="Bernardet J.-F."/>
            <person name="Touchon M."/>
            <person name="Duchaud E."/>
        </authorList>
    </citation>
    <scope>NUCLEOTIDE SEQUENCE [LARGE SCALE GENOMIC DNA]</scope>
    <source>
        <strain evidence="2">DSM 17447 / CIP 109464 / GPTSA100-9</strain>
    </source>
</reference>
<proteinExistence type="predicted"/>
<gene>
    <name evidence="1" type="ordered locus">KQS_00845</name>
</gene>
<evidence type="ECO:0008006" key="3">
    <source>
        <dbReference type="Google" id="ProtNLM"/>
    </source>
</evidence>
<dbReference type="SUPFAM" id="SSF51905">
    <property type="entry name" value="FAD/NAD(P)-binding domain"/>
    <property type="match status" value="1"/>
</dbReference>
<dbReference type="Gene3D" id="3.50.50.60">
    <property type="entry name" value="FAD/NAD(P)-binding domain"/>
    <property type="match status" value="1"/>
</dbReference>
<reference evidence="1 2" key="1">
    <citation type="journal article" date="2012" name="J. Bacteriol.">
        <title>Complete Genome Sequence of Flavobacterium indicum GPSTA100-9T, Isolated from Warm Spring Water.</title>
        <authorList>
            <person name="Barbier P."/>
            <person name="Houel A."/>
            <person name="Loux V."/>
            <person name="Poulain J."/>
            <person name="Bernardet J.F."/>
            <person name="Touchon M."/>
            <person name="Duchaud E."/>
        </authorList>
    </citation>
    <scope>NUCLEOTIDE SEQUENCE [LARGE SCALE GENOMIC DNA]</scope>
    <source>
        <strain evidence="2">DSM 17447 / CIP 109464 / GPTSA100-9</strain>
    </source>
</reference>